<dbReference type="InterPro" id="IPR001387">
    <property type="entry name" value="Cro/C1-type_HTH"/>
</dbReference>
<dbReference type="AlphaFoldDB" id="F9Y4R1"/>
<dbReference type="EMBL" id="CP002018">
    <property type="protein sequence ID" value="AEM40618.1"/>
    <property type="molecule type" value="Genomic_DNA"/>
</dbReference>
<dbReference type="SUPFAM" id="SSF47413">
    <property type="entry name" value="lambda repressor-like DNA-binding domains"/>
    <property type="match status" value="1"/>
</dbReference>
<dbReference type="Pfam" id="PF01381">
    <property type="entry name" value="HTH_3"/>
    <property type="match status" value="1"/>
</dbReference>
<proteinExistence type="predicted"/>
<evidence type="ECO:0000259" key="1">
    <source>
        <dbReference type="PROSITE" id="PS50943"/>
    </source>
</evidence>
<dbReference type="CDD" id="cd00093">
    <property type="entry name" value="HTH_XRE"/>
    <property type="match status" value="1"/>
</dbReference>
<dbReference type="RefSeq" id="WP_013384069.1">
    <property type="nucleotide sequence ID" value="NC_017384.1"/>
</dbReference>
<evidence type="ECO:0000313" key="2">
    <source>
        <dbReference type="EMBL" id="AEM40618.1"/>
    </source>
</evidence>
<dbReference type="PROSITE" id="PS50943">
    <property type="entry name" value="HTH_CROC1"/>
    <property type="match status" value="1"/>
</dbReference>
<feature type="domain" description="HTH cro/C1-type" evidence="1">
    <location>
        <begin position="6"/>
        <end position="35"/>
    </location>
</feature>
<sequence length="71" mass="8062">MTPEEFKEARRKLGLTQSELGAILDTAPQTIRKWEMPDTRSTARGVNPVAARVMAWLMSGWRPPQWPQGRA</sequence>
<dbReference type="GO" id="GO:0003677">
    <property type="term" value="F:DNA binding"/>
    <property type="evidence" value="ECO:0007669"/>
    <property type="project" value="InterPro"/>
</dbReference>
<keyword evidence="3" id="KW-1185">Reference proteome</keyword>
<dbReference type="KEGG" id="kvl:KVU_0779"/>
<organism evidence="2 3">
    <name type="scientific">Ketogulonicigenium vulgare (strain WSH-001)</name>
    <dbReference type="NCBI Taxonomy" id="759362"/>
    <lineage>
        <taxon>Bacteria</taxon>
        <taxon>Pseudomonadati</taxon>
        <taxon>Pseudomonadota</taxon>
        <taxon>Alphaproteobacteria</taxon>
        <taxon>Rhodobacterales</taxon>
        <taxon>Roseobacteraceae</taxon>
        <taxon>Ketogulonicigenium</taxon>
    </lineage>
</organism>
<dbReference type="Proteomes" id="UP000000692">
    <property type="component" value="Chromosome"/>
</dbReference>
<dbReference type="OrthoDB" id="7871319at2"/>
<dbReference type="eggNOG" id="COG2944">
    <property type="taxonomic scope" value="Bacteria"/>
</dbReference>
<reference evidence="2 3" key="1">
    <citation type="journal article" date="2011" name="J. Bacteriol.">
        <title>Complete genome sequence of the industrial strain Ketogulonicigenium vulgare WSH-001.</title>
        <authorList>
            <person name="Liu L."/>
            <person name="Li Y."/>
            <person name="Zhang J."/>
            <person name="Zhou Z."/>
            <person name="Liu J."/>
            <person name="Li X."/>
            <person name="Zhou J."/>
            <person name="Du G."/>
            <person name="Wang L."/>
            <person name="Chen J."/>
        </authorList>
    </citation>
    <scope>NUCLEOTIDE SEQUENCE [LARGE SCALE GENOMIC DNA]</scope>
    <source>
        <strain evidence="2 3">WSH-001</strain>
    </source>
</reference>
<dbReference type="HOGENOM" id="CLU_2734646_0_0_5"/>
<accession>F9Y4R1</accession>
<name>F9Y4R1_KETVW</name>
<dbReference type="Gene3D" id="1.10.260.40">
    <property type="entry name" value="lambda repressor-like DNA-binding domains"/>
    <property type="match status" value="1"/>
</dbReference>
<dbReference type="InterPro" id="IPR010982">
    <property type="entry name" value="Lambda_DNA-bd_dom_sf"/>
</dbReference>
<gene>
    <name evidence="2" type="ordered locus">KVU_0779</name>
</gene>
<evidence type="ECO:0000313" key="3">
    <source>
        <dbReference type="Proteomes" id="UP000000692"/>
    </source>
</evidence>
<protein>
    <recommendedName>
        <fullName evidence="1">HTH cro/C1-type domain-containing protein</fullName>
    </recommendedName>
</protein>